<proteinExistence type="inferred from homology"/>
<dbReference type="NCBIfam" id="TIGR01777">
    <property type="entry name" value="yfcH"/>
    <property type="match status" value="1"/>
</dbReference>
<keyword evidence="5" id="KW-1185">Reference proteome</keyword>
<dbReference type="RefSeq" id="WP_345208064.1">
    <property type="nucleotide sequence ID" value="NZ_BAABHX010000009.1"/>
</dbReference>
<reference evidence="5" key="1">
    <citation type="journal article" date="2019" name="Int. J. Syst. Evol. Microbiol.">
        <title>The Global Catalogue of Microorganisms (GCM) 10K type strain sequencing project: providing services to taxonomists for standard genome sequencing and annotation.</title>
        <authorList>
            <consortium name="The Broad Institute Genomics Platform"/>
            <consortium name="The Broad Institute Genome Sequencing Center for Infectious Disease"/>
            <person name="Wu L."/>
            <person name="Ma J."/>
        </authorList>
    </citation>
    <scope>NUCLEOTIDE SEQUENCE [LARGE SCALE GENOMIC DNA]</scope>
    <source>
        <strain evidence="5">JCM 18019</strain>
    </source>
</reference>
<evidence type="ECO:0000259" key="3">
    <source>
        <dbReference type="Pfam" id="PF08338"/>
    </source>
</evidence>
<dbReference type="InterPro" id="IPR013549">
    <property type="entry name" value="DUF1731"/>
</dbReference>
<dbReference type="InterPro" id="IPR036291">
    <property type="entry name" value="NAD(P)-bd_dom_sf"/>
</dbReference>
<evidence type="ECO:0000256" key="1">
    <source>
        <dbReference type="ARBA" id="ARBA00009353"/>
    </source>
</evidence>
<dbReference type="Pfam" id="PF01370">
    <property type="entry name" value="Epimerase"/>
    <property type="match status" value="1"/>
</dbReference>
<dbReference type="Proteomes" id="UP001500353">
    <property type="component" value="Unassembled WGS sequence"/>
</dbReference>
<evidence type="ECO:0000259" key="2">
    <source>
        <dbReference type="Pfam" id="PF01370"/>
    </source>
</evidence>
<feature type="domain" description="DUF1731" evidence="3">
    <location>
        <begin position="252"/>
        <end position="298"/>
    </location>
</feature>
<dbReference type="InterPro" id="IPR001509">
    <property type="entry name" value="Epimerase_deHydtase"/>
</dbReference>
<evidence type="ECO:0000313" key="4">
    <source>
        <dbReference type="EMBL" id="GAA5101188.1"/>
    </source>
</evidence>
<dbReference type="EMBL" id="BAABHX010000009">
    <property type="protein sequence ID" value="GAA5101188.1"/>
    <property type="molecule type" value="Genomic_DNA"/>
</dbReference>
<name>A0ABP9MSN7_9FLAO</name>
<dbReference type="PANTHER" id="PTHR11092:SF0">
    <property type="entry name" value="EPIMERASE FAMILY PROTEIN SDR39U1"/>
    <property type="match status" value="1"/>
</dbReference>
<feature type="domain" description="NAD-dependent epimerase/dehydratase" evidence="2">
    <location>
        <begin position="5"/>
        <end position="217"/>
    </location>
</feature>
<dbReference type="Gene3D" id="3.40.50.720">
    <property type="entry name" value="NAD(P)-binding Rossmann-like Domain"/>
    <property type="match status" value="1"/>
</dbReference>
<dbReference type="SUPFAM" id="SSF51735">
    <property type="entry name" value="NAD(P)-binding Rossmann-fold domains"/>
    <property type="match status" value="1"/>
</dbReference>
<gene>
    <name evidence="4" type="ORF">GCM10023210_40490</name>
</gene>
<sequence>MKEVVLITGANGLVAKELSKKLEKEYSVRFLTRKKKNDNDFEWDIKTGTIDEKAFENISHVIHLAGANISEKRWTDERKKELISSRVDSANLILKTLQKNNIKLKSFISASGINYYGTKTTEKIFTEKDDPGNDFLSEVVVLWERVADDFKEQNVAERVVKIRTAVVLSEKDGALKKMIPTIKMGIGSPLGTGQQYMPWIHIKDICSIYEFALKNSELDGAFNATSPEHTTNKNLTEKIAEVLKKPLFMPNVPSFVLKLIFGELASALLEGSRASSEKIQHAGFEFKFPDLKGALEDLLKS</sequence>
<accession>A0ABP9MSN7</accession>
<protein>
    <submittedName>
        <fullName evidence="4">TIGR01777 family oxidoreductase</fullName>
    </submittedName>
</protein>
<dbReference type="PANTHER" id="PTHR11092">
    <property type="entry name" value="SUGAR NUCLEOTIDE EPIMERASE RELATED"/>
    <property type="match status" value="1"/>
</dbReference>
<dbReference type="InterPro" id="IPR010099">
    <property type="entry name" value="SDR39U1"/>
</dbReference>
<organism evidence="4 5">
    <name type="scientific">Chryseobacterium ginsengisoli</name>
    <dbReference type="NCBI Taxonomy" id="363853"/>
    <lineage>
        <taxon>Bacteria</taxon>
        <taxon>Pseudomonadati</taxon>
        <taxon>Bacteroidota</taxon>
        <taxon>Flavobacteriia</taxon>
        <taxon>Flavobacteriales</taxon>
        <taxon>Weeksellaceae</taxon>
        <taxon>Chryseobacterium group</taxon>
        <taxon>Chryseobacterium</taxon>
    </lineage>
</organism>
<comment type="similarity">
    <text evidence="1">Belongs to the NAD(P)-dependent epimerase/dehydratase family. SDR39U1 subfamily.</text>
</comment>
<evidence type="ECO:0000313" key="5">
    <source>
        <dbReference type="Proteomes" id="UP001500353"/>
    </source>
</evidence>
<dbReference type="Pfam" id="PF08338">
    <property type="entry name" value="DUF1731"/>
    <property type="match status" value="1"/>
</dbReference>
<comment type="caution">
    <text evidence="4">The sequence shown here is derived from an EMBL/GenBank/DDBJ whole genome shotgun (WGS) entry which is preliminary data.</text>
</comment>